<organism evidence="2 4">
    <name type="scientific">Lawsonella clevelandensis</name>
    <dbReference type="NCBI Taxonomy" id="1528099"/>
    <lineage>
        <taxon>Bacteria</taxon>
        <taxon>Bacillati</taxon>
        <taxon>Actinomycetota</taxon>
        <taxon>Actinomycetes</taxon>
        <taxon>Mycobacteriales</taxon>
        <taxon>Lawsonellaceae</taxon>
        <taxon>Lawsonella</taxon>
    </lineage>
</organism>
<evidence type="ECO:0000259" key="1">
    <source>
        <dbReference type="Pfam" id="PF02541"/>
    </source>
</evidence>
<keyword evidence="5" id="KW-1185">Reference proteome</keyword>
<dbReference type="OrthoDB" id="9793035at2"/>
<dbReference type="EMBL" id="LR584267">
    <property type="protein sequence ID" value="VHO00007.1"/>
    <property type="molecule type" value="Genomic_DNA"/>
</dbReference>
<dbReference type="KEGG" id="cbq:AL705_01960"/>
<evidence type="ECO:0000313" key="2">
    <source>
        <dbReference type="EMBL" id="ALE18658.1"/>
    </source>
</evidence>
<dbReference type="GeneID" id="84894396"/>
<dbReference type="PANTHER" id="PTHR30005">
    <property type="entry name" value="EXOPOLYPHOSPHATASE"/>
    <property type="match status" value="1"/>
</dbReference>
<dbReference type="CDD" id="cd24119">
    <property type="entry name" value="ASKHA_NBD_MtPPX2-like"/>
    <property type="match status" value="1"/>
</dbReference>
<accession>A0A0M4MBI0</accession>
<dbReference type="RefSeq" id="WP_053961584.1">
    <property type="nucleotide sequence ID" value="NZ_CAJPTR010000001.1"/>
</dbReference>
<proteinExistence type="predicted"/>
<dbReference type="EMBL" id="CP012390">
    <property type="protein sequence ID" value="ALE18658.1"/>
    <property type="molecule type" value="Genomic_DNA"/>
</dbReference>
<evidence type="ECO:0000313" key="3">
    <source>
        <dbReference type="EMBL" id="VHO00007.1"/>
    </source>
</evidence>
<reference evidence="2 4" key="1">
    <citation type="journal article" date="2015" name="Genome Announc.">
        <title>Complete Genome Sequences for Two Strains of a Novel Fastidious, Partially Acid-Fast, Gram-Positive Corynebacterineae Bacterium, Derived from Human Clinical Samples.</title>
        <authorList>
            <person name="Nicholson A.C."/>
            <person name="Bell M."/>
            <person name="Humrighouse B.W."/>
            <person name="McQuiston J.R."/>
        </authorList>
    </citation>
    <scope>NUCLEOTIDE SEQUENCE [LARGE SCALE GENOMIC DNA]</scope>
    <source>
        <strain evidence="2 4">X1698</strain>
    </source>
</reference>
<dbReference type="STRING" id="1528099.AL705_01960"/>
<dbReference type="SUPFAM" id="SSF53067">
    <property type="entry name" value="Actin-like ATPase domain"/>
    <property type="match status" value="2"/>
</dbReference>
<dbReference type="Proteomes" id="UP000068137">
    <property type="component" value="Chromosome"/>
</dbReference>
<evidence type="ECO:0000313" key="5">
    <source>
        <dbReference type="Proteomes" id="UP000324288"/>
    </source>
</evidence>
<dbReference type="Gene3D" id="3.30.420.150">
    <property type="entry name" value="Exopolyphosphatase. Domain 2"/>
    <property type="match status" value="1"/>
</dbReference>
<dbReference type="Proteomes" id="UP000324288">
    <property type="component" value="Chromosome"/>
</dbReference>
<dbReference type="Gene3D" id="3.30.420.40">
    <property type="match status" value="1"/>
</dbReference>
<reference evidence="2" key="2">
    <citation type="journal article" date="2016" name="Int. J. Syst. Evol. Microbiol.">
        <title>Lawsonella clevelandensis gen. nov., sp. nov., a new member of the suborder Corynebacterineae isolated from human abscesses.</title>
        <authorList>
            <person name="Bell M.E."/>
            <person name="Bernard K.A."/>
            <person name="Harrington S.M."/>
            <person name="Patel N.B."/>
            <person name="Tucker T.A."/>
            <person name="Metcalfe M.G."/>
            <person name="McQuiston J.R."/>
        </authorList>
    </citation>
    <scope>NUCLEOTIDE SEQUENCE</scope>
    <source>
        <strain evidence="2">X1698</strain>
    </source>
</reference>
<dbReference type="Pfam" id="PF02541">
    <property type="entry name" value="Ppx-GppA"/>
    <property type="match status" value="1"/>
</dbReference>
<dbReference type="GO" id="GO:0016462">
    <property type="term" value="F:pyrophosphatase activity"/>
    <property type="evidence" value="ECO:0007669"/>
    <property type="project" value="TreeGrafter"/>
</dbReference>
<gene>
    <name evidence="3" type="primary">gppA</name>
    <name evidence="2" type="ORF">AL705_01960</name>
    <name evidence="3" type="ORF">LC603019_00407</name>
</gene>
<dbReference type="PATRIC" id="fig|1528099.3.peg.403"/>
<feature type="domain" description="Ppx/GppA phosphatase N-terminal" evidence="1">
    <location>
        <begin position="19"/>
        <end position="318"/>
    </location>
</feature>
<dbReference type="InterPro" id="IPR003695">
    <property type="entry name" value="Ppx_GppA_N"/>
</dbReference>
<dbReference type="AlphaFoldDB" id="A0A0M4MBI0"/>
<sequence length="325" mass="34978">MSVVAAVDCGTNAIRLLIVKRDEENTIHEITRRMEIVRLGEGVDDTGNFTPAAIERTQHVLSEYVDTMVEHGVKRVRMVATSATRDAGNQEDFFAMARQELGRAVPGAQAEVITGQEEARLSFGGSVADLLGADAPFLVIDLGGGSTEFALGEQNAADGAVSRVNGAISLNIGCVRLTERYLHTQPPTTEEIVAARSYVREQLDIAFHNLAIDTVRTWVGLAGTFTTIAALALGLEDYDAVKIHQSRISLDQLQQVTDDLIAMAPGQRMELGPMHPGRADVIGGGAIVVQELASRLHDECGVTEVVVSEHDILDGLVHDLLHRNA</sequence>
<reference evidence="3 5" key="3">
    <citation type="submission" date="2019-04" db="EMBL/GenBank/DDBJ databases">
        <authorList>
            <person name="Seth-Smith MB H."/>
            <person name="Seth-Smith H."/>
        </authorList>
    </citation>
    <scope>NUCLEOTIDE SEQUENCE [LARGE SCALE GENOMIC DNA]</scope>
    <source>
        <strain evidence="3">USB-603019</strain>
    </source>
</reference>
<evidence type="ECO:0000313" key="4">
    <source>
        <dbReference type="Proteomes" id="UP000068137"/>
    </source>
</evidence>
<protein>
    <submittedName>
        <fullName evidence="2">Exopolyphosphatase</fullName>
    </submittedName>
    <submittedName>
        <fullName evidence="3">Guanosine-5'-triphosphate,3'-diphosphate pyrophosphatase</fullName>
    </submittedName>
</protein>
<dbReference type="InterPro" id="IPR050273">
    <property type="entry name" value="GppA/Ppx_hydrolase"/>
</dbReference>
<dbReference type="PANTHER" id="PTHR30005:SF13">
    <property type="entry name" value="EXOPOLYPHOSPHATASE 2"/>
    <property type="match status" value="1"/>
</dbReference>
<name>A0A0M4MBI0_9ACTN</name>
<dbReference type="InterPro" id="IPR043129">
    <property type="entry name" value="ATPase_NBD"/>
</dbReference>